<reference evidence="3 5" key="2">
    <citation type="submission" date="2016-11" db="EMBL/GenBank/DDBJ databases">
        <title>Whole genomes of Flavobacteriaceae.</title>
        <authorList>
            <person name="Stine C."/>
            <person name="Li C."/>
            <person name="Tadesse D."/>
        </authorList>
    </citation>
    <scope>NUCLEOTIDE SEQUENCE [LARGE SCALE GENOMIC DNA]</scope>
    <source>
        <strain evidence="3 5">ATCC 51468</strain>
    </source>
</reference>
<gene>
    <name evidence="3" type="ORF">B0A73_07220</name>
    <name evidence="2" type="ORF">IW18_09810</name>
</gene>
<proteinExistence type="predicted"/>
<dbReference type="EMBL" id="JPRK01000008">
    <property type="protein sequence ID" value="KIO52829.1"/>
    <property type="molecule type" value="Genomic_DNA"/>
</dbReference>
<name>A0A0D0EER8_9FLAO</name>
<evidence type="ECO:0000313" key="3">
    <source>
        <dbReference type="EMBL" id="OXA88467.1"/>
    </source>
</evidence>
<protein>
    <recommendedName>
        <fullName evidence="6">YD repeat-containing protein</fullName>
    </recommendedName>
</protein>
<keyword evidence="1" id="KW-0732">Signal</keyword>
<keyword evidence="5" id="KW-1185">Reference proteome</keyword>
<feature type="signal peptide" evidence="1">
    <location>
        <begin position="1"/>
        <end position="19"/>
    </location>
</feature>
<feature type="chain" id="PRO_5002226252" description="YD repeat-containing protein" evidence="1">
    <location>
        <begin position="20"/>
        <end position="263"/>
    </location>
</feature>
<dbReference type="Proteomes" id="UP000198302">
    <property type="component" value="Unassembled WGS sequence"/>
</dbReference>
<dbReference type="AlphaFoldDB" id="A0A0D0EER8"/>
<evidence type="ECO:0000313" key="5">
    <source>
        <dbReference type="Proteomes" id="UP000198302"/>
    </source>
</evidence>
<comment type="caution">
    <text evidence="2">The sequence shown here is derived from an EMBL/GenBank/DDBJ whole genome shotgun (WGS) entry which is preliminary data.</text>
</comment>
<evidence type="ECO:0008006" key="6">
    <source>
        <dbReference type="Google" id="ProtNLM"/>
    </source>
</evidence>
<dbReference type="STRING" id="37752.IW18_09810"/>
<organism evidence="2 4">
    <name type="scientific">Flavobacterium hibernum</name>
    <dbReference type="NCBI Taxonomy" id="37752"/>
    <lineage>
        <taxon>Bacteria</taxon>
        <taxon>Pseudomonadati</taxon>
        <taxon>Bacteroidota</taxon>
        <taxon>Flavobacteriia</taxon>
        <taxon>Flavobacteriales</taxon>
        <taxon>Flavobacteriaceae</taxon>
        <taxon>Flavobacterium</taxon>
    </lineage>
</organism>
<sequence>MKKLLLLFCAFTLVFTSCSSDENSSSEDKSILPKTISYIYPSVYLGTNTKNTLTYDGNKIVSSVSQISKVNFTYTGNFITKQQLFDVDSKGLETKDMEAEYTYENGKLKTRITRESFTTKYPNGQYIGKTVYTHVSNNLISYIDYKVDPDTKNETKISEGSFTYKDGNLIEDKNVRGVVTSTRTYEYDTKNNPLKNILGLDLLLKETEISNNNILKIKRVDSDLPNSSVYLTSYIYNDKGFPTKQTSLAGDGKTVEYEIEYTY</sequence>
<accession>A0A0D0EER8</accession>
<dbReference type="Proteomes" id="UP000032061">
    <property type="component" value="Unassembled WGS sequence"/>
</dbReference>
<dbReference type="EMBL" id="MUGX01000010">
    <property type="protein sequence ID" value="OXA88467.1"/>
    <property type="molecule type" value="Genomic_DNA"/>
</dbReference>
<dbReference type="PROSITE" id="PS51257">
    <property type="entry name" value="PROKAR_LIPOPROTEIN"/>
    <property type="match status" value="1"/>
</dbReference>
<reference evidence="2 4" key="1">
    <citation type="submission" date="2015-01" db="EMBL/GenBank/DDBJ databases">
        <title>Genome of Flavobacterium hibernum DSM 12611.</title>
        <authorList>
            <person name="Stropko S.J."/>
            <person name="Pipes S.E."/>
            <person name="Newman J.D."/>
        </authorList>
    </citation>
    <scope>NUCLEOTIDE SEQUENCE [LARGE SCALE GENOMIC DNA]</scope>
    <source>
        <strain evidence="2 4">DSM 12611</strain>
    </source>
</reference>
<dbReference type="OrthoDB" id="1376969at2"/>
<evidence type="ECO:0000313" key="4">
    <source>
        <dbReference type="Proteomes" id="UP000032061"/>
    </source>
</evidence>
<evidence type="ECO:0000256" key="1">
    <source>
        <dbReference type="SAM" id="SignalP"/>
    </source>
</evidence>
<evidence type="ECO:0000313" key="2">
    <source>
        <dbReference type="EMBL" id="KIO52829.1"/>
    </source>
</evidence>
<dbReference type="RefSeq" id="WP_041517409.1">
    <property type="nucleotide sequence ID" value="NZ_JPRK01000008.1"/>
</dbReference>